<dbReference type="PANTHER" id="PTHR42874">
    <property type="entry name" value="URICASE"/>
    <property type="match status" value="1"/>
</dbReference>
<dbReference type="InterPro" id="IPR018020">
    <property type="entry name" value="OHCU_decarboxylase"/>
</dbReference>
<dbReference type="GO" id="GO:0006144">
    <property type="term" value="P:purine nucleobase metabolic process"/>
    <property type="evidence" value="ECO:0007669"/>
    <property type="project" value="UniProtKB-KW"/>
</dbReference>
<dbReference type="Pfam" id="PF01014">
    <property type="entry name" value="Uricase"/>
    <property type="match status" value="2"/>
</dbReference>
<dbReference type="Pfam" id="PF09349">
    <property type="entry name" value="OHCU_decarbox"/>
    <property type="match status" value="1"/>
</dbReference>
<dbReference type="GO" id="GO:0004846">
    <property type="term" value="F:urate oxidase activity"/>
    <property type="evidence" value="ECO:0007669"/>
    <property type="project" value="UniProtKB-EC"/>
</dbReference>
<keyword evidence="5" id="KW-0560">Oxidoreductase</keyword>
<feature type="domain" description="Oxo-4-hydroxy-4-carboxy-5-ureidoimidazoline decarboxylase" evidence="8">
    <location>
        <begin position="22"/>
        <end position="139"/>
    </location>
</feature>
<comment type="caution">
    <text evidence="9">The sequence shown here is derived from an EMBL/GenBank/DDBJ whole genome shotgun (WGS) entry which is preliminary data.</text>
</comment>
<dbReference type="Gene3D" id="1.10.3330.10">
    <property type="entry name" value="Oxo-4-hydroxy-4-carboxy-5-ureidoimidazoline decarboxylase"/>
    <property type="match status" value="1"/>
</dbReference>
<evidence type="ECO:0000256" key="6">
    <source>
        <dbReference type="ARBA" id="ARBA00031317"/>
    </source>
</evidence>
<dbReference type="SUPFAM" id="SSF55620">
    <property type="entry name" value="Tetrahydrobiopterin biosynthesis enzymes-like"/>
    <property type="match status" value="2"/>
</dbReference>
<dbReference type="AlphaFoldDB" id="A0A934KBH0"/>
<comment type="pathway">
    <text evidence="1">Purine metabolism; urate degradation; (S)-allantoin from urate: step 1/3.</text>
</comment>
<evidence type="ECO:0000313" key="9">
    <source>
        <dbReference type="EMBL" id="MBJ7600181.1"/>
    </source>
</evidence>
<dbReference type="EMBL" id="JAEKNR010000189">
    <property type="protein sequence ID" value="MBJ7600181.1"/>
    <property type="molecule type" value="Genomic_DNA"/>
</dbReference>
<evidence type="ECO:0000256" key="7">
    <source>
        <dbReference type="SAM" id="MobiDB-lite"/>
    </source>
</evidence>
<feature type="region of interest" description="Disordered" evidence="7">
    <location>
        <begin position="1"/>
        <end position="31"/>
    </location>
</feature>
<gene>
    <name evidence="9" type="primary">pucL</name>
    <name evidence="9" type="ORF">JF922_19175</name>
</gene>
<reference evidence="9" key="1">
    <citation type="submission" date="2020-10" db="EMBL/GenBank/DDBJ databases">
        <title>Ca. Dormibacterota MAGs.</title>
        <authorList>
            <person name="Montgomery K."/>
        </authorList>
    </citation>
    <scope>NUCLEOTIDE SEQUENCE [LARGE SCALE GENOMIC DNA]</scope>
    <source>
        <strain evidence="9">SC8812_S17_10</strain>
    </source>
</reference>
<dbReference type="InterPro" id="IPR036778">
    <property type="entry name" value="OHCU_decarboxylase_sf"/>
</dbReference>
<feature type="region of interest" description="Disordered" evidence="7">
    <location>
        <begin position="51"/>
        <end position="74"/>
    </location>
</feature>
<sequence length="435" mass="48925">MAPEAPAHAARLFEDGSPLGRRLAETGPHPDPIAAARRLLGEMEEQEKLATLNGHPRIGERSEGMSAYSRDEQGTEVVPELEQLNAEYERRFGFRFVIFVDRRSRSEVAQVLRERLRRTRAEELEAALEAVIAIAEDRWKRQQVRHQIRYGKADISFYRSHATPLVVEPIPESEFTGRDNLLLAGRLTVEVLGEGFLAAYTEGDNSQVVATDTMKNFVYAQTLQYPGATAEGLVAFLAQRFLETYPQMEQLRLSYEELPYRSHSEKLLSAAPGEHSTVELSASRSGVLELESGRRDLRLVKLTGSSFASFARDRYTTLPERPDRPLHVYLDVFWTYGDLAEATSAAGSRYVAAEQVADHVRHTFDNFVSMSIQHLLHEMGHRLLARFPQLVQIRLEAENRLWDTSAESVEGPARVFSDPKPAHGSIGLTLNRGQG</sequence>
<feature type="compositionally biased region" description="Basic and acidic residues" evidence="7">
    <location>
        <begin position="57"/>
        <end position="73"/>
    </location>
</feature>
<evidence type="ECO:0000256" key="2">
    <source>
        <dbReference type="ARBA" id="ARBA00009760"/>
    </source>
</evidence>
<comment type="similarity">
    <text evidence="2">Belongs to the uricase family.</text>
</comment>
<dbReference type="NCBIfam" id="TIGR03383">
    <property type="entry name" value="urate_oxi"/>
    <property type="match status" value="1"/>
</dbReference>
<evidence type="ECO:0000256" key="5">
    <source>
        <dbReference type="ARBA" id="ARBA00023002"/>
    </source>
</evidence>
<keyword evidence="10" id="KW-1185">Reference proteome</keyword>
<dbReference type="EC" id="1.7.3.3" evidence="3"/>
<evidence type="ECO:0000259" key="8">
    <source>
        <dbReference type="Pfam" id="PF09349"/>
    </source>
</evidence>
<evidence type="ECO:0000256" key="4">
    <source>
        <dbReference type="ARBA" id="ARBA00022631"/>
    </source>
</evidence>
<keyword evidence="4" id="KW-0659">Purine metabolism</keyword>
<evidence type="ECO:0000256" key="1">
    <source>
        <dbReference type="ARBA" id="ARBA00004831"/>
    </source>
</evidence>
<name>A0A934KBH0_9BACT</name>
<evidence type="ECO:0000313" key="10">
    <source>
        <dbReference type="Proteomes" id="UP000612893"/>
    </source>
</evidence>
<dbReference type="SUPFAM" id="SSF158694">
    <property type="entry name" value="UraD-Like"/>
    <property type="match status" value="1"/>
</dbReference>
<evidence type="ECO:0000256" key="3">
    <source>
        <dbReference type="ARBA" id="ARBA00012598"/>
    </source>
</evidence>
<dbReference type="PRINTS" id="PR00093">
    <property type="entry name" value="URICASE"/>
</dbReference>
<dbReference type="InterPro" id="IPR002042">
    <property type="entry name" value="Uricase"/>
</dbReference>
<organism evidence="9 10">
    <name type="scientific">Candidatus Nephthysia bennettiae</name>
    <dbReference type="NCBI Taxonomy" id="3127016"/>
    <lineage>
        <taxon>Bacteria</taxon>
        <taxon>Bacillati</taxon>
        <taxon>Candidatus Dormiibacterota</taxon>
        <taxon>Candidatus Dormibacteria</taxon>
        <taxon>Candidatus Dormibacterales</taxon>
        <taxon>Candidatus Dormibacteraceae</taxon>
        <taxon>Candidatus Nephthysia</taxon>
    </lineage>
</organism>
<dbReference type="Proteomes" id="UP000612893">
    <property type="component" value="Unassembled WGS sequence"/>
</dbReference>
<dbReference type="PANTHER" id="PTHR42874:SF1">
    <property type="entry name" value="URICASE"/>
    <property type="match status" value="1"/>
</dbReference>
<dbReference type="RefSeq" id="WP_338203913.1">
    <property type="nucleotide sequence ID" value="NZ_JAEKNR010000189.1"/>
</dbReference>
<protein>
    <recommendedName>
        <fullName evidence="3">factor independent urate hydroxylase</fullName>
        <ecNumber evidence="3">1.7.3.3</ecNumber>
    </recommendedName>
    <alternativeName>
        <fullName evidence="6">Urate oxidase</fullName>
    </alternativeName>
</protein>
<accession>A0A934KBH0</accession>
<dbReference type="Gene3D" id="3.10.270.10">
    <property type="entry name" value="Urate Oxidase"/>
    <property type="match status" value="1"/>
</dbReference>
<proteinExistence type="inferred from homology"/>